<dbReference type="OMA" id="ESRFDKC"/>
<accession>B3MW28</accession>
<protein>
    <submittedName>
        <fullName evidence="2">Uncharacterized protein</fullName>
    </submittedName>
</protein>
<name>B3MW28_DROAN</name>
<gene>
    <name evidence="2" type="primary">Dana\GF22339</name>
    <name evidence="2" type="synonym">dana_GLEANR_6312</name>
    <name evidence="2" type="ORF">GF22339</name>
</gene>
<dbReference type="EMBL" id="CH902625">
    <property type="protein sequence ID" value="EDV35173.1"/>
    <property type="molecule type" value="Genomic_DNA"/>
</dbReference>
<reference evidence="2 3" key="1">
    <citation type="journal article" date="2007" name="Nature">
        <title>Evolution of genes and genomes on the Drosophila phylogeny.</title>
        <authorList>
            <consortium name="Drosophila 12 Genomes Consortium"/>
            <person name="Clark A.G."/>
            <person name="Eisen M.B."/>
            <person name="Smith D.R."/>
            <person name="Bergman C.M."/>
            <person name="Oliver B."/>
            <person name="Markow T.A."/>
            <person name="Kaufman T.C."/>
            <person name="Kellis M."/>
            <person name="Gelbart W."/>
            <person name="Iyer V.N."/>
            <person name="Pollard D.A."/>
            <person name="Sackton T.B."/>
            <person name="Larracuente A.M."/>
            <person name="Singh N.D."/>
            <person name="Abad J.P."/>
            <person name="Abt D.N."/>
            <person name="Adryan B."/>
            <person name="Aguade M."/>
            <person name="Akashi H."/>
            <person name="Anderson W.W."/>
            <person name="Aquadro C.F."/>
            <person name="Ardell D.H."/>
            <person name="Arguello R."/>
            <person name="Artieri C.G."/>
            <person name="Barbash D.A."/>
            <person name="Barker D."/>
            <person name="Barsanti P."/>
            <person name="Batterham P."/>
            <person name="Batzoglou S."/>
            <person name="Begun D."/>
            <person name="Bhutkar A."/>
            <person name="Blanco E."/>
            <person name="Bosak S.A."/>
            <person name="Bradley R.K."/>
            <person name="Brand A.D."/>
            <person name="Brent M.R."/>
            <person name="Brooks A.N."/>
            <person name="Brown R.H."/>
            <person name="Butlin R.K."/>
            <person name="Caggese C."/>
            <person name="Calvi B.R."/>
            <person name="Bernardo de Carvalho A."/>
            <person name="Caspi A."/>
            <person name="Castrezana S."/>
            <person name="Celniker S.E."/>
            <person name="Chang J.L."/>
            <person name="Chapple C."/>
            <person name="Chatterji S."/>
            <person name="Chinwalla A."/>
            <person name="Civetta A."/>
            <person name="Clifton S.W."/>
            <person name="Comeron J.M."/>
            <person name="Costello J.C."/>
            <person name="Coyne J.A."/>
            <person name="Daub J."/>
            <person name="David R.G."/>
            <person name="Delcher A.L."/>
            <person name="Delehaunty K."/>
            <person name="Do C.B."/>
            <person name="Ebling H."/>
            <person name="Edwards K."/>
            <person name="Eickbush T."/>
            <person name="Evans J.D."/>
            <person name="Filipski A."/>
            <person name="Findeiss S."/>
            <person name="Freyhult E."/>
            <person name="Fulton L."/>
            <person name="Fulton R."/>
            <person name="Garcia A.C."/>
            <person name="Gardiner A."/>
            <person name="Garfield D.A."/>
            <person name="Garvin B.E."/>
            <person name="Gibson G."/>
            <person name="Gilbert D."/>
            <person name="Gnerre S."/>
            <person name="Godfrey J."/>
            <person name="Good R."/>
            <person name="Gotea V."/>
            <person name="Gravely B."/>
            <person name="Greenberg A.J."/>
            <person name="Griffiths-Jones S."/>
            <person name="Gross S."/>
            <person name="Guigo R."/>
            <person name="Gustafson E.A."/>
            <person name="Haerty W."/>
            <person name="Hahn M.W."/>
            <person name="Halligan D.L."/>
            <person name="Halpern A.L."/>
            <person name="Halter G.M."/>
            <person name="Han M.V."/>
            <person name="Heger A."/>
            <person name="Hillier L."/>
            <person name="Hinrichs A.S."/>
            <person name="Holmes I."/>
            <person name="Hoskins R.A."/>
            <person name="Hubisz M.J."/>
            <person name="Hultmark D."/>
            <person name="Huntley M.A."/>
            <person name="Jaffe D.B."/>
            <person name="Jagadeeshan S."/>
            <person name="Jeck W.R."/>
            <person name="Johnson J."/>
            <person name="Jones C.D."/>
            <person name="Jordan W.C."/>
            <person name="Karpen G.H."/>
            <person name="Kataoka E."/>
            <person name="Keightley P.D."/>
            <person name="Kheradpour P."/>
            <person name="Kirkness E.F."/>
            <person name="Koerich L.B."/>
            <person name="Kristiansen K."/>
            <person name="Kudrna D."/>
            <person name="Kulathinal R.J."/>
            <person name="Kumar S."/>
            <person name="Kwok R."/>
            <person name="Lander E."/>
            <person name="Langley C.H."/>
            <person name="Lapoint R."/>
            <person name="Lazzaro B.P."/>
            <person name="Lee S.J."/>
            <person name="Levesque L."/>
            <person name="Li R."/>
            <person name="Lin C.F."/>
            <person name="Lin M.F."/>
            <person name="Lindblad-Toh K."/>
            <person name="Llopart A."/>
            <person name="Long M."/>
            <person name="Low L."/>
            <person name="Lozovsky E."/>
            <person name="Lu J."/>
            <person name="Luo M."/>
            <person name="Machado C.A."/>
            <person name="Makalowski W."/>
            <person name="Marzo M."/>
            <person name="Matsuda M."/>
            <person name="Matzkin L."/>
            <person name="McAllister B."/>
            <person name="McBride C.S."/>
            <person name="McKernan B."/>
            <person name="McKernan K."/>
            <person name="Mendez-Lago M."/>
            <person name="Minx P."/>
            <person name="Mollenhauer M.U."/>
            <person name="Montooth K."/>
            <person name="Mount S.M."/>
            <person name="Mu X."/>
            <person name="Myers E."/>
            <person name="Negre B."/>
            <person name="Newfeld S."/>
            <person name="Nielsen R."/>
            <person name="Noor M.A."/>
            <person name="O'Grady P."/>
            <person name="Pachter L."/>
            <person name="Papaceit M."/>
            <person name="Parisi M.J."/>
            <person name="Parisi M."/>
            <person name="Parts L."/>
            <person name="Pedersen J.S."/>
            <person name="Pesole G."/>
            <person name="Phillippy A.M."/>
            <person name="Ponting C.P."/>
            <person name="Pop M."/>
            <person name="Porcelli D."/>
            <person name="Powell J.R."/>
            <person name="Prohaska S."/>
            <person name="Pruitt K."/>
            <person name="Puig M."/>
            <person name="Quesneville H."/>
            <person name="Ram K.R."/>
            <person name="Rand D."/>
            <person name="Rasmussen M.D."/>
            <person name="Reed L.K."/>
            <person name="Reenan R."/>
            <person name="Reily A."/>
            <person name="Remington K.A."/>
            <person name="Rieger T.T."/>
            <person name="Ritchie M.G."/>
            <person name="Robin C."/>
            <person name="Rogers Y.H."/>
            <person name="Rohde C."/>
            <person name="Rozas J."/>
            <person name="Rubenfield M.J."/>
            <person name="Ruiz A."/>
            <person name="Russo S."/>
            <person name="Salzberg S.L."/>
            <person name="Sanchez-Gracia A."/>
            <person name="Saranga D.J."/>
            <person name="Sato H."/>
            <person name="Schaeffer S.W."/>
            <person name="Schatz M.C."/>
            <person name="Schlenke T."/>
            <person name="Schwartz R."/>
            <person name="Segarra C."/>
            <person name="Singh R.S."/>
            <person name="Sirot L."/>
            <person name="Sirota M."/>
            <person name="Sisneros N.B."/>
            <person name="Smith C.D."/>
            <person name="Smith T.F."/>
            <person name="Spieth J."/>
            <person name="Stage D.E."/>
            <person name="Stark A."/>
            <person name="Stephan W."/>
            <person name="Strausberg R.L."/>
            <person name="Strempel S."/>
            <person name="Sturgill D."/>
            <person name="Sutton G."/>
            <person name="Sutton G.G."/>
            <person name="Tao W."/>
            <person name="Teichmann S."/>
            <person name="Tobari Y.N."/>
            <person name="Tomimura Y."/>
            <person name="Tsolas J.M."/>
            <person name="Valente V.L."/>
            <person name="Venter E."/>
            <person name="Venter J.C."/>
            <person name="Vicario S."/>
            <person name="Vieira F.G."/>
            <person name="Vilella A.J."/>
            <person name="Villasante A."/>
            <person name="Walenz B."/>
            <person name="Wang J."/>
            <person name="Wasserman M."/>
            <person name="Watts T."/>
            <person name="Wilson D."/>
            <person name="Wilson R.K."/>
            <person name="Wing R.A."/>
            <person name="Wolfner M.F."/>
            <person name="Wong A."/>
            <person name="Wong G.K."/>
            <person name="Wu C.I."/>
            <person name="Wu G."/>
            <person name="Yamamoto D."/>
            <person name="Yang H.P."/>
            <person name="Yang S.P."/>
            <person name="Yorke J.A."/>
            <person name="Yoshida K."/>
            <person name="Zdobnov E."/>
            <person name="Zhang P."/>
            <person name="Zhang Y."/>
            <person name="Zimin A.V."/>
            <person name="Baldwin J."/>
            <person name="Abdouelleil A."/>
            <person name="Abdulkadir J."/>
            <person name="Abebe A."/>
            <person name="Abera B."/>
            <person name="Abreu J."/>
            <person name="Acer S.C."/>
            <person name="Aftuck L."/>
            <person name="Alexander A."/>
            <person name="An P."/>
            <person name="Anderson E."/>
            <person name="Anderson S."/>
            <person name="Arachi H."/>
            <person name="Azer M."/>
            <person name="Bachantsang P."/>
            <person name="Barry A."/>
            <person name="Bayul T."/>
            <person name="Berlin A."/>
            <person name="Bessette D."/>
            <person name="Bloom T."/>
            <person name="Blye J."/>
            <person name="Boguslavskiy L."/>
            <person name="Bonnet C."/>
            <person name="Boukhgalter B."/>
            <person name="Bourzgui I."/>
            <person name="Brown A."/>
            <person name="Cahill P."/>
            <person name="Channer S."/>
            <person name="Cheshatsang Y."/>
            <person name="Chuda L."/>
            <person name="Citroen M."/>
            <person name="Collymore A."/>
            <person name="Cooke P."/>
            <person name="Costello M."/>
            <person name="D'Aco K."/>
            <person name="Daza R."/>
            <person name="De Haan G."/>
            <person name="DeGray S."/>
            <person name="DeMaso C."/>
            <person name="Dhargay N."/>
            <person name="Dooley K."/>
            <person name="Dooley E."/>
            <person name="Doricent M."/>
            <person name="Dorje P."/>
            <person name="Dorjee K."/>
            <person name="Dupes A."/>
            <person name="Elong R."/>
            <person name="Falk J."/>
            <person name="Farina A."/>
            <person name="Faro S."/>
            <person name="Ferguson D."/>
            <person name="Fisher S."/>
            <person name="Foley C.D."/>
            <person name="Franke A."/>
            <person name="Friedrich D."/>
            <person name="Gadbois L."/>
            <person name="Gearin G."/>
            <person name="Gearin C.R."/>
            <person name="Giannoukos G."/>
            <person name="Goode T."/>
            <person name="Graham J."/>
            <person name="Grandbois E."/>
            <person name="Grewal S."/>
            <person name="Gyaltsen K."/>
            <person name="Hafez N."/>
            <person name="Hagos B."/>
            <person name="Hall J."/>
            <person name="Henson C."/>
            <person name="Hollinger A."/>
            <person name="Honan T."/>
            <person name="Huard M.D."/>
            <person name="Hughes L."/>
            <person name="Hurhula B."/>
            <person name="Husby M.E."/>
            <person name="Kamat A."/>
            <person name="Kanga B."/>
            <person name="Kashin S."/>
            <person name="Khazanovich D."/>
            <person name="Kisner P."/>
            <person name="Lance K."/>
            <person name="Lara M."/>
            <person name="Lee W."/>
            <person name="Lennon N."/>
            <person name="Letendre F."/>
            <person name="LeVine R."/>
            <person name="Lipovsky A."/>
            <person name="Liu X."/>
            <person name="Liu J."/>
            <person name="Liu S."/>
            <person name="Lokyitsang T."/>
            <person name="Lokyitsang Y."/>
            <person name="Lubonja R."/>
            <person name="Lui A."/>
            <person name="MacDonald P."/>
            <person name="Magnisalis V."/>
            <person name="Maru K."/>
            <person name="Matthews C."/>
            <person name="McCusker W."/>
            <person name="McDonough S."/>
            <person name="Mehta T."/>
            <person name="Meldrim J."/>
            <person name="Meneus L."/>
            <person name="Mihai O."/>
            <person name="Mihalev A."/>
            <person name="Mihova T."/>
            <person name="Mittelman R."/>
            <person name="Mlenga V."/>
            <person name="Montmayeur A."/>
            <person name="Mulrain L."/>
            <person name="Navidi A."/>
            <person name="Naylor J."/>
            <person name="Negash T."/>
            <person name="Nguyen T."/>
            <person name="Nguyen N."/>
            <person name="Nicol R."/>
            <person name="Norbu C."/>
            <person name="Norbu N."/>
            <person name="Novod N."/>
            <person name="O'Neill B."/>
            <person name="Osman S."/>
            <person name="Markiewicz E."/>
            <person name="Oyono O.L."/>
            <person name="Patti C."/>
            <person name="Phunkhang P."/>
            <person name="Pierre F."/>
            <person name="Priest M."/>
            <person name="Raghuraman S."/>
            <person name="Rege F."/>
            <person name="Reyes R."/>
            <person name="Rise C."/>
            <person name="Rogov P."/>
            <person name="Ross K."/>
            <person name="Ryan E."/>
            <person name="Settipalli S."/>
            <person name="Shea T."/>
            <person name="Sherpa N."/>
            <person name="Shi L."/>
            <person name="Shih D."/>
            <person name="Sparrow T."/>
            <person name="Spaulding J."/>
            <person name="Stalker J."/>
            <person name="Stange-Thomann N."/>
            <person name="Stavropoulos S."/>
            <person name="Stone C."/>
            <person name="Strader C."/>
            <person name="Tesfaye S."/>
            <person name="Thomson T."/>
            <person name="Thoulutsang Y."/>
            <person name="Thoulutsang D."/>
            <person name="Topham K."/>
            <person name="Topping I."/>
            <person name="Tsamla T."/>
            <person name="Vassiliev H."/>
            <person name="Vo A."/>
            <person name="Wangchuk T."/>
            <person name="Wangdi T."/>
            <person name="Weiand M."/>
            <person name="Wilkinson J."/>
            <person name="Wilson A."/>
            <person name="Yadav S."/>
            <person name="Young G."/>
            <person name="Yu Q."/>
            <person name="Zembek L."/>
            <person name="Zhong D."/>
            <person name="Zimmer A."/>
            <person name="Zwirko Z."/>
            <person name="Jaffe D.B."/>
            <person name="Alvarez P."/>
            <person name="Brockman W."/>
            <person name="Butler J."/>
            <person name="Chin C."/>
            <person name="Gnerre S."/>
            <person name="Grabherr M."/>
            <person name="Kleber M."/>
            <person name="Mauceli E."/>
            <person name="MacCallum I."/>
        </authorList>
    </citation>
    <scope>NUCLEOTIDE SEQUENCE [LARGE SCALE GENOMIC DNA]</scope>
    <source>
        <strain evidence="3">Tucson 14024-0371.13</strain>
    </source>
</reference>
<evidence type="ECO:0000313" key="2">
    <source>
        <dbReference type="EMBL" id="EDV35173.1"/>
    </source>
</evidence>
<dbReference type="AlphaFoldDB" id="B3MW28"/>
<feature type="region of interest" description="Disordered" evidence="1">
    <location>
        <begin position="606"/>
        <end position="640"/>
    </location>
</feature>
<feature type="compositionally biased region" description="Polar residues" evidence="1">
    <location>
        <begin position="615"/>
        <end position="631"/>
    </location>
</feature>
<dbReference type="InParanoid" id="B3MW28"/>
<dbReference type="OrthoDB" id="284473at2759"/>
<dbReference type="STRING" id="7217.B3MW28"/>
<keyword evidence="3" id="KW-1185">Reference proteome</keyword>
<dbReference type="Proteomes" id="UP000007801">
    <property type="component" value="Unassembled WGS sequence"/>
</dbReference>
<dbReference type="KEGG" id="dan:6505002"/>
<dbReference type="PhylomeDB" id="B3MW28"/>
<organism evidence="2 3">
    <name type="scientific">Drosophila ananassae</name>
    <name type="common">Fruit fly</name>
    <dbReference type="NCBI Taxonomy" id="7217"/>
    <lineage>
        <taxon>Eukaryota</taxon>
        <taxon>Metazoa</taxon>
        <taxon>Ecdysozoa</taxon>
        <taxon>Arthropoda</taxon>
        <taxon>Hexapoda</taxon>
        <taxon>Insecta</taxon>
        <taxon>Pterygota</taxon>
        <taxon>Neoptera</taxon>
        <taxon>Endopterygota</taxon>
        <taxon>Diptera</taxon>
        <taxon>Brachycera</taxon>
        <taxon>Muscomorpha</taxon>
        <taxon>Ephydroidea</taxon>
        <taxon>Drosophilidae</taxon>
        <taxon>Drosophila</taxon>
        <taxon>Sophophora</taxon>
    </lineage>
</organism>
<dbReference type="PANTHER" id="PTHR21391:SF0">
    <property type="entry name" value="AT04489P-RELATED"/>
    <property type="match status" value="1"/>
</dbReference>
<dbReference type="CTD" id="64772"/>
<dbReference type="HOGENOM" id="CLU_035279_0_0_1"/>
<dbReference type="PANTHER" id="PTHR21391">
    <property type="entry name" value="AT04489P-RELATED"/>
    <property type="match status" value="1"/>
</dbReference>
<proteinExistence type="predicted"/>
<dbReference type="GeneID" id="6505002"/>
<evidence type="ECO:0000313" key="3">
    <source>
        <dbReference type="Proteomes" id="UP000007801"/>
    </source>
</evidence>
<sequence>MSWTSGLNMGGVGTLLPQVKPWQRFDWKSCLRSRILRDWGCYYIRRSLNQLALETLKRAEEACKVPDNQESCILTRQSATHPTAKRMRRQCMDRDRLICSNDYKTLYHRIRCHRTMANPDMALEDAQRAQRAVPVTMEKLGMNGVVGVAEIVHEKCNALLDANEFERCLTTVFDEGRAFHSKNAVRKFQKMQDHLMGIFDNTVGDSLTPFLIRNMAALEAVIQQRNEAAAYIPRPLWKIRQDQHECDVQSIQEKKSVYLTPLERARRKNSERFYTYNYMRRNAVDVNLLRELRTNENFLNPLMGSSTPYLRQLNRDQFDTIRRFMKMLHARDPLYNRPACGEIGERTQSRRREANLFHVEYQTRRDCFRMLNEVKALWRAGNVDKISDYVEHIVAKNVEVKTYRTLPWKWEFLNEVYNLVALTYCERCTVPRHVDFMQQSNRLLLYLIPPEKVKDITYRFGGTNMYVEMHREEQQHNRINNKLEHLEDRLRYSPYAIERSYLFFEVAKCHFKESRFDKCLVMARRAFDEARSCKSLVWRFNSIFLACQVHAVLSRYERLRETLAKANKLAISLRAPRLQAYLSICITLNDYDMALRKLRHSDASLRKSRKRNTIDGRTNPSTPVSRNVSSESIDEPYSSA</sequence>
<dbReference type="eggNOG" id="ENOG502S15H">
    <property type="taxonomic scope" value="Eukaryota"/>
</dbReference>
<dbReference type="SMR" id="B3MW28"/>
<evidence type="ECO:0000256" key="1">
    <source>
        <dbReference type="SAM" id="MobiDB-lite"/>
    </source>
</evidence>